<name>A0AA96Y9G0_9CYAN</name>
<evidence type="ECO:0000256" key="2">
    <source>
        <dbReference type="SAM" id="Phobius"/>
    </source>
</evidence>
<proteinExistence type="predicted"/>
<dbReference type="AlphaFoldDB" id="A0AA96Y9G0"/>
<accession>A0AA96Y9G0</accession>
<sequence length="151" mass="16182">MQIRPMQIQLAPAPPKVNGSSPAASPATPRSSVSADPALSKGRAVRRTRPRLSAGYPAWGRRLAKWLQPPSEPLSFCAEAGVWLAGGVLFRVATHQILLALPQLWVPVAIALLTPAIVATALSFRVPRLSLLLGYRLCLIAAGLFLTGFWL</sequence>
<reference evidence="3" key="1">
    <citation type="submission" date="2020-05" db="EMBL/GenBank/DDBJ databases">
        <authorList>
            <person name="Zhu T."/>
            <person name="Keshari N."/>
            <person name="Lu X."/>
        </authorList>
    </citation>
    <scope>NUCLEOTIDE SEQUENCE</scope>
    <source>
        <strain evidence="3">NK1-22</strain>
    </source>
</reference>
<evidence type="ECO:0000256" key="1">
    <source>
        <dbReference type="SAM" id="MobiDB-lite"/>
    </source>
</evidence>
<gene>
    <name evidence="3" type="ORF">HNI00_10595</name>
</gene>
<keyword evidence="2" id="KW-0472">Membrane</keyword>
<feature type="transmembrane region" description="Helical" evidence="2">
    <location>
        <begin position="131"/>
        <end position="150"/>
    </location>
</feature>
<feature type="region of interest" description="Disordered" evidence="1">
    <location>
        <begin position="10"/>
        <end position="49"/>
    </location>
</feature>
<dbReference type="KEGG" id="tog:HNI00_10595"/>
<keyword evidence="2" id="KW-0812">Transmembrane</keyword>
<feature type="transmembrane region" description="Helical" evidence="2">
    <location>
        <begin position="104"/>
        <end position="124"/>
    </location>
</feature>
<protein>
    <submittedName>
        <fullName evidence="3">Uncharacterized protein</fullName>
    </submittedName>
</protein>
<feature type="compositionally biased region" description="Low complexity" evidence="1">
    <location>
        <begin position="20"/>
        <end position="35"/>
    </location>
</feature>
<organism evidence="3">
    <name type="scientific">Thermoleptolyngbya oregonensis NK1-22</name>
    <dbReference type="NCBI Taxonomy" id="2547457"/>
    <lineage>
        <taxon>Bacteria</taxon>
        <taxon>Bacillati</taxon>
        <taxon>Cyanobacteriota</taxon>
        <taxon>Cyanophyceae</taxon>
        <taxon>Oculatellales</taxon>
        <taxon>Oculatellaceae</taxon>
        <taxon>Thermoleptolyngbya</taxon>
    </lineage>
</organism>
<dbReference type="RefSeq" id="WP_316793110.1">
    <property type="nucleotide sequence ID" value="NZ_CP053540.1"/>
</dbReference>
<keyword evidence="2" id="KW-1133">Transmembrane helix</keyword>
<dbReference type="EMBL" id="CP053540">
    <property type="protein sequence ID" value="WOB43553.1"/>
    <property type="molecule type" value="Genomic_DNA"/>
</dbReference>
<evidence type="ECO:0000313" key="3">
    <source>
        <dbReference type="EMBL" id="WOB43553.1"/>
    </source>
</evidence>